<dbReference type="RefSeq" id="XP_056522456.1">
    <property type="nucleotide sequence ID" value="XM_056665506.1"/>
</dbReference>
<keyword evidence="2" id="KW-1185">Reference proteome</keyword>
<reference evidence="1" key="2">
    <citation type="journal article" date="2023" name="IMA Fungus">
        <title>Comparative genomic study of the Penicillium genus elucidates a diverse pangenome and 15 lateral gene transfer events.</title>
        <authorList>
            <person name="Petersen C."/>
            <person name="Sorensen T."/>
            <person name="Nielsen M.R."/>
            <person name="Sondergaard T.E."/>
            <person name="Sorensen J.L."/>
            <person name="Fitzpatrick D.A."/>
            <person name="Frisvad J.C."/>
            <person name="Nielsen K.L."/>
        </authorList>
    </citation>
    <scope>NUCLEOTIDE SEQUENCE</scope>
    <source>
        <strain evidence="1">IBT 22155</strain>
    </source>
</reference>
<reference evidence="1" key="1">
    <citation type="submission" date="2022-11" db="EMBL/GenBank/DDBJ databases">
        <authorList>
            <person name="Petersen C."/>
        </authorList>
    </citation>
    <scope>NUCLEOTIDE SEQUENCE</scope>
    <source>
        <strain evidence="1">IBT 22155</strain>
    </source>
</reference>
<evidence type="ECO:0000313" key="2">
    <source>
        <dbReference type="Proteomes" id="UP001149079"/>
    </source>
</evidence>
<dbReference type="EMBL" id="JAPQKL010000004">
    <property type="protein sequence ID" value="KAJ5135484.1"/>
    <property type="molecule type" value="Genomic_DNA"/>
</dbReference>
<name>A0A9W9H0R7_9EURO</name>
<sequence>MRFAFNWVEQQDVFCALATLSWLVSILKVAERCHHSLAPGTRRCPPLGDWGLPLKRINKCVHVSHLPLLGFSDPVSPLTAPVANIGVWAGTWDSLGPSETGGLFDAMAWNATFKEPFDALMRNLVTMLIGFVCAEVKVDGRLMDGKEEVK</sequence>
<evidence type="ECO:0000313" key="1">
    <source>
        <dbReference type="EMBL" id="KAJ5135484.1"/>
    </source>
</evidence>
<organism evidence="1 2">
    <name type="scientific">Penicillium bovifimosum</name>
    <dbReference type="NCBI Taxonomy" id="126998"/>
    <lineage>
        <taxon>Eukaryota</taxon>
        <taxon>Fungi</taxon>
        <taxon>Dikarya</taxon>
        <taxon>Ascomycota</taxon>
        <taxon>Pezizomycotina</taxon>
        <taxon>Eurotiomycetes</taxon>
        <taxon>Eurotiomycetidae</taxon>
        <taxon>Eurotiales</taxon>
        <taxon>Aspergillaceae</taxon>
        <taxon>Penicillium</taxon>
    </lineage>
</organism>
<accession>A0A9W9H0R7</accession>
<dbReference type="Proteomes" id="UP001149079">
    <property type="component" value="Unassembled WGS sequence"/>
</dbReference>
<proteinExistence type="predicted"/>
<gene>
    <name evidence="1" type="ORF">N7515_004762</name>
</gene>
<dbReference type="GeneID" id="81404676"/>
<protein>
    <submittedName>
        <fullName evidence="1">Uncharacterized protein</fullName>
    </submittedName>
</protein>
<dbReference type="AlphaFoldDB" id="A0A9W9H0R7"/>
<comment type="caution">
    <text evidence="1">The sequence shown here is derived from an EMBL/GenBank/DDBJ whole genome shotgun (WGS) entry which is preliminary data.</text>
</comment>